<dbReference type="Pfam" id="PF14588">
    <property type="entry name" value="YjgF_endoribonc"/>
    <property type="match status" value="1"/>
</dbReference>
<evidence type="ECO:0000259" key="1">
    <source>
        <dbReference type="Pfam" id="PF14588"/>
    </source>
</evidence>
<keyword evidence="3" id="KW-1185">Reference proteome</keyword>
<feature type="domain" description="Endoribonuclease L-PSP/chorismate mutase-like" evidence="1">
    <location>
        <begin position="8"/>
        <end position="139"/>
    </location>
</feature>
<dbReference type="SUPFAM" id="SSF55298">
    <property type="entry name" value="YjgF-like"/>
    <property type="match status" value="1"/>
</dbReference>
<dbReference type="STRING" id="1526658.BHK69_21885"/>
<evidence type="ECO:0000313" key="3">
    <source>
        <dbReference type="Proteomes" id="UP000094969"/>
    </source>
</evidence>
<dbReference type="AlphaFoldDB" id="A0A1D7U5X1"/>
<proteinExistence type="predicted"/>
<dbReference type="CDD" id="cd02199">
    <property type="entry name" value="YjgF_YER057c_UK114_like_1"/>
    <property type="match status" value="1"/>
</dbReference>
<dbReference type="PANTHER" id="PTHR43760">
    <property type="entry name" value="ENDORIBONUCLEASE-RELATED"/>
    <property type="match status" value="1"/>
</dbReference>
<dbReference type="Proteomes" id="UP000094969">
    <property type="component" value="Chromosome"/>
</dbReference>
<dbReference type="InterPro" id="IPR035959">
    <property type="entry name" value="RutC-like_sf"/>
</dbReference>
<dbReference type="EMBL" id="CP017147">
    <property type="protein sequence ID" value="AOO82734.1"/>
    <property type="molecule type" value="Genomic_DNA"/>
</dbReference>
<dbReference type="PANTHER" id="PTHR43760:SF1">
    <property type="entry name" value="ENDORIBONUCLEASE L-PSP_CHORISMATE MUTASE-LIKE DOMAIN-CONTAINING PROTEIN"/>
    <property type="match status" value="1"/>
</dbReference>
<name>A0A1D7U5X1_9HYPH</name>
<dbReference type="Gene3D" id="3.30.1330.40">
    <property type="entry name" value="RutC-like"/>
    <property type="match status" value="1"/>
</dbReference>
<dbReference type="RefSeq" id="WP_069691940.1">
    <property type="nucleotide sequence ID" value="NZ_CP017147.1"/>
</dbReference>
<dbReference type="KEGG" id="bvv:BHK69_21885"/>
<dbReference type="InterPro" id="IPR013813">
    <property type="entry name" value="Endoribo_LPSP/chorism_mut-like"/>
</dbReference>
<accession>A0A1D7U5X1</accession>
<sequence length="155" mass="15871">MTLIADKLAELGHKLPNAPIPVANYVPFTRSGNLLFIAGQISQADGKPTHLGRLGDGLDIEAGRKAAETATLCVLAQISAATDGSLAAVRRVLKLGVFIASAPDFTEHPAVANGASDLMVAVFGEVGRHARAAVGVAALPRGVSIEVDAVVELAE</sequence>
<gene>
    <name evidence="2" type="ORF">BHK69_21885</name>
</gene>
<protein>
    <recommendedName>
        <fullName evidence="1">Endoribonuclease L-PSP/chorismate mutase-like domain-containing protein</fullName>
    </recommendedName>
</protein>
<organism evidence="2 3">
    <name type="scientific">Bosea vaviloviae</name>
    <dbReference type="NCBI Taxonomy" id="1526658"/>
    <lineage>
        <taxon>Bacteria</taxon>
        <taxon>Pseudomonadati</taxon>
        <taxon>Pseudomonadota</taxon>
        <taxon>Alphaproteobacteria</taxon>
        <taxon>Hyphomicrobiales</taxon>
        <taxon>Boseaceae</taxon>
        <taxon>Bosea</taxon>
    </lineage>
</organism>
<dbReference type="OrthoDB" id="9806350at2"/>
<evidence type="ECO:0000313" key="2">
    <source>
        <dbReference type="EMBL" id="AOO82734.1"/>
    </source>
</evidence>
<reference evidence="2 3" key="1">
    <citation type="journal article" date="2015" name="Antonie Van Leeuwenhoek">
        <title>Bosea vaviloviae sp. nov., a new species of slow-growing rhizobia isolated from nodules of the relict species Vavilovia formosa (Stev.) Fed.</title>
        <authorList>
            <person name="Safronova V.I."/>
            <person name="Kuznetsova I.G."/>
            <person name="Sazanova A.L."/>
            <person name="Kimeklis A.K."/>
            <person name="Belimov A.A."/>
            <person name="Andronov E.E."/>
            <person name="Pinaev A.G."/>
            <person name="Chizhevskaya E.P."/>
            <person name="Pukhaev A.R."/>
            <person name="Popov K.P."/>
            <person name="Willems A."/>
            <person name="Tikhonovich I.A."/>
        </authorList>
    </citation>
    <scope>NUCLEOTIDE SEQUENCE [LARGE SCALE GENOMIC DNA]</scope>
    <source>
        <strain evidence="2 3">Vaf18</strain>
    </source>
</reference>